<gene>
    <name evidence="2" type="ordered locus">ZPR_0731</name>
</gene>
<proteinExistence type="predicted"/>
<evidence type="ECO:0000313" key="3">
    <source>
        <dbReference type="Proteomes" id="UP000001654"/>
    </source>
</evidence>
<evidence type="ECO:0000256" key="1">
    <source>
        <dbReference type="SAM" id="Phobius"/>
    </source>
</evidence>
<reference evidence="2 3" key="1">
    <citation type="journal article" date="2010" name="BMC Genomics">
        <title>The complete genome of Zunongwangia profunda SM-A87 reveals its adaptation to the deep-sea environment and ecological role in sedimentary organic nitrogen degradation.</title>
        <authorList>
            <person name="Qin Q.L."/>
            <person name="Zhang X.Y."/>
            <person name="Wang X.M."/>
            <person name="Liu G.M."/>
            <person name="Chen X.L."/>
            <person name="Xie B.B."/>
            <person name="Dang H.Y."/>
            <person name="Zhou B.C."/>
            <person name="Yu J."/>
            <person name="Zhang Y.Z."/>
        </authorList>
    </citation>
    <scope>NUCLEOTIDE SEQUENCE [LARGE SCALE GENOMIC DNA]</scope>
    <source>
        <strain evidence="3">DSM 18752 / CCTCC AB 206139 / SM-A87</strain>
    </source>
</reference>
<evidence type="ECO:0000313" key="2">
    <source>
        <dbReference type="EMBL" id="ADF51081.1"/>
    </source>
</evidence>
<dbReference type="EMBL" id="CP001650">
    <property type="protein sequence ID" value="ADF51081.1"/>
    <property type="molecule type" value="Genomic_DNA"/>
</dbReference>
<dbReference type="AlphaFoldDB" id="D5BGC2"/>
<feature type="transmembrane region" description="Helical" evidence="1">
    <location>
        <begin position="18"/>
        <end position="37"/>
    </location>
</feature>
<keyword evidence="1" id="KW-0472">Membrane</keyword>
<name>D5BGC2_ZUNPS</name>
<keyword evidence="1" id="KW-1133">Transmembrane helix</keyword>
<keyword evidence="3" id="KW-1185">Reference proteome</keyword>
<dbReference type="Proteomes" id="UP000001654">
    <property type="component" value="Chromosome"/>
</dbReference>
<dbReference type="HOGENOM" id="CLU_2978401_0_0_10"/>
<dbReference type="KEGG" id="zpr:ZPR_0731"/>
<accession>D5BGC2</accession>
<protein>
    <submittedName>
        <fullName evidence="2">Uncharacterized protein</fullName>
    </submittedName>
</protein>
<organism evidence="2 3">
    <name type="scientific">Zunongwangia profunda (strain DSM 18752 / CCTCC AB 206139 / SM-A87)</name>
    <name type="common">Wangia profunda</name>
    <dbReference type="NCBI Taxonomy" id="655815"/>
    <lineage>
        <taxon>Bacteria</taxon>
        <taxon>Pseudomonadati</taxon>
        <taxon>Bacteroidota</taxon>
        <taxon>Flavobacteriia</taxon>
        <taxon>Flavobacteriales</taxon>
        <taxon>Flavobacteriaceae</taxon>
        <taxon>Zunongwangia</taxon>
    </lineage>
</organism>
<keyword evidence="1" id="KW-0812">Transmembrane</keyword>
<sequence>MVTIAQVYISKKERYPDFFVTGKLLFLSYIVFFKTALNSKFASKRTCATGTMRIANCG</sequence>
<dbReference type="STRING" id="655815.ZPR_0731"/>